<accession>A0ABQ3T2J3</accession>
<reference evidence="3" key="1">
    <citation type="submission" date="2023-07" db="EMBL/GenBank/DDBJ databases">
        <title>Whole genome shotgun sequence of Streptomyces spororaveus NBRC 15456.</title>
        <authorList>
            <person name="Komaki H."/>
            <person name="Tamura T."/>
        </authorList>
    </citation>
    <scope>NUCLEOTIDE SEQUENCE [LARGE SCALE GENOMIC DNA]</scope>
    <source>
        <strain evidence="3">NBRC 15456</strain>
    </source>
</reference>
<keyword evidence="3" id="KW-1185">Reference proteome</keyword>
<feature type="compositionally biased region" description="Basic and acidic residues" evidence="1">
    <location>
        <begin position="1"/>
        <end position="12"/>
    </location>
</feature>
<evidence type="ECO:0000256" key="1">
    <source>
        <dbReference type="SAM" id="MobiDB-lite"/>
    </source>
</evidence>
<organism evidence="2 3">
    <name type="scientific">Streptomyces spororaveus</name>
    <dbReference type="NCBI Taxonomy" id="284039"/>
    <lineage>
        <taxon>Bacteria</taxon>
        <taxon>Bacillati</taxon>
        <taxon>Actinomycetota</taxon>
        <taxon>Actinomycetes</taxon>
        <taxon>Kitasatosporales</taxon>
        <taxon>Streptomycetaceae</taxon>
        <taxon>Streptomyces</taxon>
    </lineage>
</organism>
<name>A0ABQ3T2J3_9ACTN</name>
<dbReference type="Proteomes" id="UP000608522">
    <property type="component" value="Unassembled WGS sequence"/>
</dbReference>
<sequence length="183" mass="18361">MTKESSHTRQDDAPEVPVTVRDTGDAETIGGATAVTGYRGPAPGTGNAPHGSVHISDTGDATAIGPGVTVRQPGNAAAGGACGSLGVRCGDGGGRAHTARSASGPGVAAGADRPLLIRPAGYQAAVGLPPCGELGEDRLQLGARNRFAAGALHADDGREPHRRGHGRFNGLWAVWVTHAPDRS</sequence>
<gene>
    <name evidence="2" type="ORF">Sspor_01600</name>
</gene>
<comment type="caution">
    <text evidence="2">The sequence shown here is derived from an EMBL/GenBank/DDBJ whole genome shotgun (WGS) entry which is preliminary data.</text>
</comment>
<evidence type="ECO:0000313" key="3">
    <source>
        <dbReference type="Proteomes" id="UP000608522"/>
    </source>
</evidence>
<protein>
    <submittedName>
        <fullName evidence="2">Uncharacterized protein</fullName>
    </submittedName>
</protein>
<feature type="region of interest" description="Disordered" evidence="1">
    <location>
        <begin position="1"/>
        <end position="60"/>
    </location>
</feature>
<evidence type="ECO:0000313" key="2">
    <source>
        <dbReference type="EMBL" id="GHI74599.1"/>
    </source>
</evidence>
<proteinExistence type="predicted"/>
<dbReference type="EMBL" id="BNED01000002">
    <property type="protein sequence ID" value="GHI74599.1"/>
    <property type="molecule type" value="Genomic_DNA"/>
</dbReference>